<gene>
    <name evidence="1" type="ORF">PRIO_5527</name>
</gene>
<protein>
    <submittedName>
        <fullName evidence="1">Uncharacterized protein</fullName>
    </submittedName>
</protein>
<reference evidence="2" key="1">
    <citation type="submission" date="2015-03" db="EMBL/GenBank/DDBJ databases">
        <authorList>
            <person name="Wibberg D."/>
        </authorList>
    </citation>
    <scope>NUCLEOTIDE SEQUENCE [LARGE SCALE GENOMIC DNA]</scope>
</reference>
<dbReference type="PATRIC" id="fig|1073571.4.peg.5926"/>
<evidence type="ECO:0000313" key="2">
    <source>
        <dbReference type="Proteomes" id="UP000033163"/>
    </source>
</evidence>
<dbReference type="HOGENOM" id="CLU_2754149_0_0_9"/>
<dbReference type="EMBL" id="LN831776">
    <property type="protein sequence ID" value="CQR57914.1"/>
    <property type="molecule type" value="Genomic_DNA"/>
</dbReference>
<evidence type="ECO:0000313" key="1">
    <source>
        <dbReference type="EMBL" id="CQR57914.1"/>
    </source>
</evidence>
<organism evidence="1 2">
    <name type="scientific">Paenibacillus riograndensis SBR5</name>
    <dbReference type="NCBI Taxonomy" id="1073571"/>
    <lineage>
        <taxon>Bacteria</taxon>
        <taxon>Bacillati</taxon>
        <taxon>Bacillota</taxon>
        <taxon>Bacilli</taxon>
        <taxon>Bacillales</taxon>
        <taxon>Paenibacillaceae</taxon>
        <taxon>Paenibacillus</taxon>
        <taxon>Paenibacillus sonchi group</taxon>
    </lineage>
</organism>
<name>A0A0E4CYX5_9BACL</name>
<dbReference type="AlphaFoldDB" id="A0A0E4CYX5"/>
<dbReference type="Proteomes" id="UP000033163">
    <property type="component" value="Chromosome I"/>
</dbReference>
<sequence length="70" mass="8004">MRSLAFLDQQRQKCVDEAHEADSLRNNGRNAVDEVPQTRLFGKSAVVEPVKSRILEIMKLRDQSRSPHSN</sequence>
<dbReference type="KEGG" id="pri:PRIO_5527"/>
<proteinExistence type="predicted"/>
<accession>A0A0E4CYX5</accession>